<evidence type="ECO:0000313" key="5">
    <source>
        <dbReference type="EMBL" id="CAE7373987.1"/>
    </source>
</evidence>
<accession>A0A812PSJ8</accession>
<protein>
    <submittedName>
        <fullName evidence="5">Uncharacterized protein</fullName>
    </submittedName>
</protein>
<dbReference type="InterPro" id="IPR036640">
    <property type="entry name" value="ABC1_TM_sf"/>
</dbReference>
<proteinExistence type="predicted"/>
<keyword evidence="1 4" id="KW-0812">Transmembrane</keyword>
<keyword evidence="2 4" id="KW-1133">Transmembrane helix</keyword>
<dbReference type="GO" id="GO:0005524">
    <property type="term" value="F:ATP binding"/>
    <property type="evidence" value="ECO:0007669"/>
    <property type="project" value="InterPro"/>
</dbReference>
<organism evidence="5 6">
    <name type="scientific">Symbiodinium natans</name>
    <dbReference type="NCBI Taxonomy" id="878477"/>
    <lineage>
        <taxon>Eukaryota</taxon>
        <taxon>Sar</taxon>
        <taxon>Alveolata</taxon>
        <taxon>Dinophyceae</taxon>
        <taxon>Suessiales</taxon>
        <taxon>Symbiodiniaceae</taxon>
        <taxon>Symbiodinium</taxon>
    </lineage>
</organism>
<dbReference type="Proteomes" id="UP000604046">
    <property type="component" value="Unassembled WGS sequence"/>
</dbReference>
<keyword evidence="6" id="KW-1185">Reference proteome</keyword>
<evidence type="ECO:0000256" key="4">
    <source>
        <dbReference type="SAM" id="Phobius"/>
    </source>
</evidence>
<comment type="caution">
    <text evidence="5">The sequence shown here is derived from an EMBL/GenBank/DDBJ whole genome shotgun (WGS) entry which is preliminary data.</text>
</comment>
<dbReference type="EMBL" id="CAJNDS010002210">
    <property type="protein sequence ID" value="CAE7373987.1"/>
    <property type="molecule type" value="Genomic_DNA"/>
</dbReference>
<evidence type="ECO:0000256" key="2">
    <source>
        <dbReference type="ARBA" id="ARBA00022989"/>
    </source>
</evidence>
<evidence type="ECO:0000256" key="3">
    <source>
        <dbReference type="ARBA" id="ARBA00023136"/>
    </source>
</evidence>
<dbReference type="GO" id="GO:0016020">
    <property type="term" value="C:membrane"/>
    <property type="evidence" value="ECO:0007669"/>
    <property type="project" value="InterPro"/>
</dbReference>
<dbReference type="AlphaFoldDB" id="A0A812PSJ8"/>
<reference evidence="5" key="1">
    <citation type="submission" date="2021-02" db="EMBL/GenBank/DDBJ databases">
        <authorList>
            <person name="Dougan E. K."/>
            <person name="Rhodes N."/>
            <person name="Thang M."/>
            <person name="Chan C."/>
        </authorList>
    </citation>
    <scope>NUCLEOTIDE SEQUENCE</scope>
</reference>
<sequence length="481" mass="53001">MSANHTEASAASQEAHISRDWSVMWVELGSVLLVSLMCFLMSWACRNTGASRRSAGLERASSSAFVMDEVCSEASADDIKTFVEGGLLTERHMAMDWWSLYTNRPWLAEEGPTVDVPFLSSNAEWLGDSFPSPDDASIACSVGRLWSFLWSKNRSNSVRAACLKAFRGLCPAAAAEVLSLFISGLNDAAGSQDTTWSVQVWALVYMLIYMADDRANFMYWTVVPGSGIRQELRQRLQHVFLSVEEAEQPTWPIGRCATILNVDVPNTVKCWTALFELIQLCASSLALLAVTIKQTCNDPQTMVICLSTFAILYASTVVNIVMRRPNLLDLAIRKRDWRHTATSIACLQIEKIPTTGQRCDPNLGPKIYGEAAEVYRRRGNHFKFTQVISALTASEMSLVAKFALMMIVGRQAILGNAQVAQVVALISILESLRKSLRVAADLQLTVIEGYASLLSILSAFKHQLEANIELCSSGESSSDRS</sequence>
<evidence type="ECO:0000256" key="1">
    <source>
        <dbReference type="ARBA" id="ARBA00022692"/>
    </source>
</evidence>
<feature type="transmembrane region" description="Helical" evidence="4">
    <location>
        <begin position="21"/>
        <end position="44"/>
    </location>
</feature>
<evidence type="ECO:0000313" key="6">
    <source>
        <dbReference type="Proteomes" id="UP000604046"/>
    </source>
</evidence>
<gene>
    <name evidence="5" type="ORF">SNAT2548_LOCUS20429</name>
</gene>
<name>A0A812PSJ8_9DINO</name>
<keyword evidence="3 4" id="KW-0472">Membrane</keyword>
<dbReference type="SUPFAM" id="SSF90123">
    <property type="entry name" value="ABC transporter transmembrane region"/>
    <property type="match status" value="1"/>
</dbReference>